<keyword evidence="3" id="KW-0238">DNA-binding</keyword>
<dbReference type="Proteomes" id="UP001500359">
    <property type="component" value="Unassembled WGS sequence"/>
</dbReference>
<feature type="domain" description="HTH lysR-type" evidence="5">
    <location>
        <begin position="1"/>
        <end position="58"/>
    </location>
</feature>
<keyword evidence="2" id="KW-0805">Transcription regulation</keyword>
<dbReference type="PANTHER" id="PTHR30126">
    <property type="entry name" value="HTH-TYPE TRANSCRIPTIONAL REGULATOR"/>
    <property type="match status" value="1"/>
</dbReference>
<evidence type="ECO:0000259" key="5">
    <source>
        <dbReference type="PROSITE" id="PS50931"/>
    </source>
</evidence>
<dbReference type="InterPro" id="IPR036390">
    <property type="entry name" value="WH_DNA-bd_sf"/>
</dbReference>
<evidence type="ECO:0000256" key="2">
    <source>
        <dbReference type="ARBA" id="ARBA00023015"/>
    </source>
</evidence>
<evidence type="ECO:0000256" key="1">
    <source>
        <dbReference type="ARBA" id="ARBA00009437"/>
    </source>
</evidence>
<dbReference type="InterPro" id="IPR036388">
    <property type="entry name" value="WH-like_DNA-bd_sf"/>
</dbReference>
<reference evidence="6 7" key="1">
    <citation type="journal article" date="2019" name="Int. J. Syst. Evol. Microbiol.">
        <title>The Global Catalogue of Microorganisms (GCM) 10K type strain sequencing project: providing services to taxonomists for standard genome sequencing and annotation.</title>
        <authorList>
            <consortium name="The Broad Institute Genomics Platform"/>
            <consortium name="The Broad Institute Genome Sequencing Center for Infectious Disease"/>
            <person name="Wu L."/>
            <person name="Ma J."/>
        </authorList>
    </citation>
    <scope>NUCLEOTIDE SEQUENCE [LARGE SCALE GENOMIC DNA]</scope>
    <source>
        <strain evidence="6 7">JCM 15896</strain>
    </source>
</reference>
<dbReference type="Pfam" id="PF00126">
    <property type="entry name" value="HTH_1"/>
    <property type="match status" value="1"/>
</dbReference>
<evidence type="ECO:0000256" key="4">
    <source>
        <dbReference type="ARBA" id="ARBA00023163"/>
    </source>
</evidence>
<dbReference type="Gene3D" id="3.40.190.10">
    <property type="entry name" value="Periplasmic binding protein-like II"/>
    <property type="match status" value="2"/>
</dbReference>
<dbReference type="SUPFAM" id="SSF46785">
    <property type="entry name" value="Winged helix' DNA-binding domain"/>
    <property type="match status" value="1"/>
</dbReference>
<dbReference type="Pfam" id="PF03466">
    <property type="entry name" value="LysR_substrate"/>
    <property type="match status" value="1"/>
</dbReference>
<keyword evidence="4" id="KW-0804">Transcription</keyword>
<dbReference type="SUPFAM" id="SSF53850">
    <property type="entry name" value="Periplasmic binding protein-like II"/>
    <property type="match status" value="1"/>
</dbReference>
<evidence type="ECO:0000313" key="7">
    <source>
        <dbReference type="Proteomes" id="UP001500359"/>
    </source>
</evidence>
<proteinExistence type="inferred from homology"/>
<sequence length="286" mass="31703">MDLRTLQLFQHLATSLHFGKTAAAMYVSPSTLSRAIQRLEEDCGTALFIRDNRKVKLTLAGEKLAHFSHKTLSEWHSLKAEFDQLNPMLSGEIRLFCSVTASHSHLPAMLNLFRQNHPNVEVKLTTGDHNLSLAKVMQQDADVAIAVYTPDMSKDIAFFPIDTIPLLLIAPKDSQLSALEQVNWRDHAVVLPESGPSKRIVHHWFSEIGIRPRVYATVGGNEAIVSMVALGCGLGIVPQVVLDNSVVAHKINRIPINNIEPYKLGLCCLASRVDEPLIKAWVDHAN</sequence>
<accession>A0ABN1LF32</accession>
<dbReference type="NCBIfam" id="NF008722">
    <property type="entry name" value="PRK11716.1"/>
    <property type="match status" value="1"/>
</dbReference>
<keyword evidence="7" id="KW-1185">Reference proteome</keyword>
<dbReference type="InterPro" id="IPR005119">
    <property type="entry name" value="LysR_subst-bd"/>
</dbReference>
<evidence type="ECO:0000256" key="3">
    <source>
        <dbReference type="ARBA" id="ARBA00023125"/>
    </source>
</evidence>
<dbReference type="PROSITE" id="PS50931">
    <property type="entry name" value="HTH_LYSR"/>
    <property type="match status" value="1"/>
</dbReference>
<dbReference type="InterPro" id="IPR000847">
    <property type="entry name" value="LysR_HTH_N"/>
</dbReference>
<gene>
    <name evidence="6" type="primary">ilvY</name>
    <name evidence="6" type="ORF">GCM10009114_12930</name>
</gene>
<dbReference type="RefSeq" id="WP_343857752.1">
    <property type="nucleotide sequence ID" value="NZ_BAAAFD010000002.1"/>
</dbReference>
<name>A0ABN1LF32_9ALTE</name>
<comment type="similarity">
    <text evidence="1">Belongs to the LysR transcriptional regulatory family.</text>
</comment>
<protein>
    <submittedName>
        <fullName evidence="6">HTH-type transcriptional activator IlvY</fullName>
    </submittedName>
</protein>
<comment type="caution">
    <text evidence="6">The sequence shown here is derived from an EMBL/GenBank/DDBJ whole genome shotgun (WGS) entry which is preliminary data.</text>
</comment>
<dbReference type="EMBL" id="BAAAFD010000002">
    <property type="protein sequence ID" value="GAA0855028.1"/>
    <property type="molecule type" value="Genomic_DNA"/>
</dbReference>
<organism evidence="6 7">
    <name type="scientific">Aliiglaciecola litoralis</name>
    <dbReference type="NCBI Taxonomy" id="582857"/>
    <lineage>
        <taxon>Bacteria</taxon>
        <taxon>Pseudomonadati</taxon>
        <taxon>Pseudomonadota</taxon>
        <taxon>Gammaproteobacteria</taxon>
        <taxon>Alteromonadales</taxon>
        <taxon>Alteromonadaceae</taxon>
        <taxon>Aliiglaciecola</taxon>
    </lineage>
</organism>
<dbReference type="PANTHER" id="PTHR30126:SF81">
    <property type="entry name" value="HTH-TYPE TRANSCRIPTIONAL REGULATOR ILVY"/>
    <property type="match status" value="1"/>
</dbReference>
<evidence type="ECO:0000313" key="6">
    <source>
        <dbReference type="EMBL" id="GAA0855028.1"/>
    </source>
</evidence>
<dbReference type="Gene3D" id="1.10.10.10">
    <property type="entry name" value="Winged helix-like DNA-binding domain superfamily/Winged helix DNA-binding domain"/>
    <property type="match status" value="1"/>
</dbReference>